<dbReference type="AlphaFoldDB" id="A0A1C3RHX9"/>
<keyword evidence="4" id="KW-0808">Transferase</keyword>
<keyword evidence="1 4" id="KW-0489">Methyltransferase</keyword>
<organism evidence="4 5">
    <name type="scientific">Candidatus Terasakiella magnetica</name>
    <dbReference type="NCBI Taxonomy" id="1867952"/>
    <lineage>
        <taxon>Bacteria</taxon>
        <taxon>Pseudomonadati</taxon>
        <taxon>Pseudomonadota</taxon>
        <taxon>Alphaproteobacteria</taxon>
        <taxon>Rhodospirillales</taxon>
        <taxon>Terasakiellaceae</taxon>
        <taxon>Terasakiella</taxon>
    </lineage>
</organism>
<dbReference type="Gene3D" id="3.40.50.150">
    <property type="entry name" value="Vaccinia Virus protein VP39"/>
    <property type="match status" value="1"/>
</dbReference>
<dbReference type="InterPro" id="IPR007848">
    <property type="entry name" value="Small_mtfrase_dom"/>
</dbReference>
<dbReference type="Proteomes" id="UP000231658">
    <property type="component" value="Unassembled WGS sequence"/>
</dbReference>
<dbReference type="GO" id="GO:0032259">
    <property type="term" value="P:methylation"/>
    <property type="evidence" value="ECO:0007669"/>
    <property type="project" value="UniProtKB-KW"/>
</dbReference>
<dbReference type="InterPro" id="IPR029063">
    <property type="entry name" value="SAM-dependent_MTases_sf"/>
</dbReference>
<keyword evidence="2" id="KW-0949">S-adenosyl-L-methionine</keyword>
<dbReference type="GO" id="GO:0008168">
    <property type="term" value="F:methyltransferase activity"/>
    <property type="evidence" value="ECO:0007669"/>
    <property type="project" value="UniProtKB-KW"/>
</dbReference>
<gene>
    <name evidence="4" type="ORF">MTBPR1_30250</name>
</gene>
<keyword evidence="5" id="KW-1185">Reference proteome</keyword>
<protein>
    <submittedName>
        <fullName evidence="4">Predicted O-methyltransferase</fullName>
    </submittedName>
</protein>
<dbReference type="PANTHER" id="PTHR47739:SF1">
    <property type="entry name" value="TRNA1(VAL) (ADENINE(37)-N6)-METHYLTRANSFERASE"/>
    <property type="match status" value="1"/>
</dbReference>
<dbReference type="SUPFAM" id="SSF53335">
    <property type="entry name" value="S-adenosyl-L-methionine-dependent methyltransferases"/>
    <property type="match status" value="1"/>
</dbReference>
<evidence type="ECO:0000256" key="2">
    <source>
        <dbReference type="ARBA" id="ARBA00022691"/>
    </source>
</evidence>
<evidence type="ECO:0000256" key="1">
    <source>
        <dbReference type="ARBA" id="ARBA00022603"/>
    </source>
</evidence>
<dbReference type="RefSeq" id="WP_165602657.1">
    <property type="nucleotide sequence ID" value="NZ_FLYE01000023.1"/>
</dbReference>
<accession>A0A1C3RHX9</accession>
<dbReference type="Pfam" id="PF05175">
    <property type="entry name" value="MTS"/>
    <property type="match status" value="1"/>
</dbReference>
<proteinExistence type="predicted"/>
<dbReference type="CDD" id="cd02440">
    <property type="entry name" value="AdoMet_MTases"/>
    <property type="match status" value="1"/>
</dbReference>
<dbReference type="STRING" id="1867952.MTBPR1_30250"/>
<feature type="domain" description="Methyltransferase small" evidence="3">
    <location>
        <begin position="34"/>
        <end position="128"/>
    </location>
</feature>
<evidence type="ECO:0000313" key="5">
    <source>
        <dbReference type="Proteomes" id="UP000231658"/>
    </source>
</evidence>
<evidence type="ECO:0000259" key="3">
    <source>
        <dbReference type="Pfam" id="PF05175"/>
    </source>
</evidence>
<dbReference type="EMBL" id="FLYE01000023">
    <property type="protein sequence ID" value="SCA56880.1"/>
    <property type="molecule type" value="Genomic_DNA"/>
</dbReference>
<evidence type="ECO:0000313" key="4">
    <source>
        <dbReference type="EMBL" id="SCA56880.1"/>
    </source>
</evidence>
<dbReference type="InterPro" id="IPR050210">
    <property type="entry name" value="tRNA_Adenine-N(6)_MTase"/>
</dbReference>
<name>A0A1C3RHX9_9PROT</name>
<reference evidence="4 5" key="1">
    <citation type="submission" date="2016-07" db="EMBL/GenBank/DDBJ databases">
        <authorList>
            <person name="Lefevre C.T."/>
        </authorList>
    </citation>
    <scope>NUCLEOTIDE SEQUENCE [LARGE SCALE GENOMIC DNA]</scope>
    <source>
        <strain evidence="4">PR1</strain>
    </source>
</reference>
<dbReference type="PANTHER" id="PTHR47739">
    <property type="entry name" value="TRNA1(VAL) (ADENINE(37)-N6)-METHYLTRANSFERASE"/>
    <property type="match status" value="1"/>
</dbReference>
<sequence>MSELPKLSEDLFLNGKVHLFQPVEGYRAATDPVLLAASIPAKAGQKVLDVGCGVGAASFCLGARVDGLELSGIEIQDDLVAIAQKNIEKNQLNSTVRIIQGDLSKRPMDPMPNSFDHVMANPPFYEAGSGHRPPNEIKARAHMEEDASLQNWVDYMLRMTKPKGTVTFINRSERLEETLAALKGRLGEIILYPIWSMNPTGPQRRGAKRFILQGRKGIKTPMKISGGMVVHEDNGDYTALASDILKKGDGLDLVL</sequence>